<proteinExistence type="predicted"/>
<organism evidence="2 3">
    <name type="scientific">Hymenobacter artigasi</name>
    <dbReference type="NCBI Taxonomy" id="2719616"/>
    <lineage>
        <taxon>Bacteria</taxon>
        <taxon>Pseudomonadati</taxon>
        <taxon>Bacteroidota</taxon>
        <taxon>Cytophagia</taxon>
        <taxon>Cytophagales</taxon>
        <taxon>Hymenobacteraceae</taxon>
        <taxon>Hymenobacter</taxon>
    </lineage>
</organism>
<protein>
    <submittedName>
        <fullName evidence="2">Uncharacterized protein</fullName>
    </submittedName>
</protein>
<gene>
    <name evidence="1" type="ORF">HBN54_003492</name>
    <name evidence="2" type="ORF">HBN54_004622</name>
</gene>
<comment type="caution">
    <text evidence="2">The sequence shown here is derived from an EMBL/GenBank/DDBJ whole genome shotgun (WGS) entry which is preliminary data.</text>
</comment>
<dbReference type="EMBL" id="JAAVTK010000029">
    <property type="protein sequence ID" value="NKI91998.1"/>
    <property type="molecule type" value="Genomic_DNA"/>
</dbReference>
<accession>A0ABX1HP29</accession>
<dbReference type="Proteomes" id="UP000717634">
    <property type="component" value="Unassembled WGS sequence"/>
</dbReference>
<name>A0ABX1HP29_9BACT</name>
<sequence>MSLKRKRKQAAYDNEYLRRLLQNA</sequence>
<evidence type="ECO:0000313" key="3">
    <source>
        <dbReference type="Proteomes" id="UP000717634"/>
    </source>
</evidence>
<reference evidence="2 3" key="1">
    <citation type="submission" date="2020-03" db="EMBL/GenBank/DDBJ databases">
        <title>Genomic Encyclopedia of Type Strains, Phase IV (KMG-V): Genome sequencing to study the core and pangenomes of soil and plant-associated prokaryotes.</title>
        <authorList>
            <person name="Whitman W."/>
        </authorList>
    </citation>
    <scope>NUCLEOTIDE SEQUENCE [LARGE SCALE GENOMIC DNA]</scope>
    <source>
        <strain evidence="2 3">1B</strain>
    </source>
</reference>
<dbReference type="EMBL" id="JAAVTK010000011">
    <property type="protein sequence ID" value="NKI90882.1"/>
    <property type="molecule type" value="Genomic_DNA"/>
</dbReference>
<keyword evidence="3" id="KW-1185">Reference proteome</keyword>
<evidence type="ECO:0000313" key="1">
    <source>
        <dbReference type="EMBL" id="NKI90882.1"/>
    </source>
</evidence>
<evidence type="ECO:0000313" key="2">
    <source>
        <dbReference type="EMBL" id="NKI91998.1"/>
    </source>
</evidence>